<accession>A0ABV9CNY4</accession>
<organism evidence="1 2">
    <name type="scientific">Sphaerisporangium dianthi</name>
    <dbReference type="NCBI Taxonomy" id="1436120"/>
    <lineage>
        <taxon>Bacteria</taxon>
        <taxon>Bacillati</taxon>
        <taxon>Actinomycetota</taxon>
        <taxon>Actinomycetes</taxon>
        <taxon>Streptosporangiales</taxon>
        <taxon>Streptosporangiaceae</taxon>
        <taxon>Sphaerisporangium</taxon>
    </lineage>
</organism>
<dbReference type="EMBL" id="JBHSFP010000026">
    <property type="protein sequence ID" value="MFC4534846.1"/>
    <property type="molecule type" value="Genomic_DNA"/>
</dbReference>
<keyword evidence="2" id="KW-1185">Reference proteome</keyword>
<proteinExistence type="predicted"/>
<reference evidence="2" key="1">
    <citation type="journal article" date="2019" name="Int. J. Syst. Evol. Microbiol.">
        <title>The Global Catalogue of Microorganisms (GCM) 10K type strain sequencing project: providing services to taxonomists for standard genome sequencing and annotation.</title>
        <authorList>
            <consortium name="The Broad Institute Genomics Platform"/>
            <consortium name="The Broad Institute Genome Sequencing Center for Infectious Disease"/>
            <person name="Wu L."/>
            <person name="Ma J."/>
        </authorList>
    </citation>
    <scope>NUCLEOTIDE SEQUENCE [LARGE SCALE GENOMIC DNA]</scope>
    <source>
        <strain evidence="2">CGMCC 4.7132</strain>
    </source>
</reference>
<dbReference type="RefSeq" id="WP_380846297.1">
    <property type="nucleotide sequence ID" value="NZ_JBHSFP010000026.1"/>
</dbReference>
<evidence type="ECO:0000313" key="2">
    <source>
        <dbReference type="Proteomes" id="UP001596004"/>
    </source>
</evidence>
<sequence>MSAIGGWAARLGALVVAGMLVVTQLGASAAVAAGTTLTEASDGSTVTISVGQSVAVTLPAGYDPITTSGAALTQTSGSGGFPTGHPLAATYLAGTAGTADLRTQTDYACLHTVPRCTVPQRRWLVHVIVVPANQTTTVNEADSGRTVSMRVGDTLVVDLPRNYQPTRVSRPALTLRQLSGGFPTGRPLHATYDAAQPGTVDVVTMTDDPCLHTVPACTIPQRQWILHVTVTS</sequence>
<protein>
    <recommendedName>
        <fullName evidence="3">WxL domain-containing protein</fullName>
    </recommendedName>
</protein>
<comment type="caution">
    <text evidence="1">The sequence shown here is derived from an EMBL/GenBank/DDBJ whole genome shotgun (WGS) entry which is preliminary data.</text>
</comment>
<name>A0ABV9CNY4_9ACTN</name>
<dbReference type="Proteomes" id="UP001596004">
    <property type="component" value="Unassembled WGS sequence"/>
</dbReference>
<evidence type="ECO:0008006" key="3">
    <source>
        <dbReference type="Google" id="ProtNLM"/>
    </source>
</evidence>
<evidence type="ECO:0000313" key="1">
    <source>
        <dbReference type="EMBL" id="MFC4534846.1"/>
    </source>
</evidence>
<gene>
    <name evidence="1" type="ORF">ACFO60_29150</name>
</gene>